<dbReference type="PROSITE" id="PS52016">
    <property type="entry name" value="TONB_DEPENDENT_REC_3"/>
    <property type="match status" value="1"/>
</dbReference>
<keyword evidence="10 11" id="KW-0998">Cell outer membrane</keyword>
<comment type="subcellular location">
    <subcellularLocation>
        <location evidence="1 11">Cell outer membrane</location>
        <topology evidence="1 11">Multi-pass membrane protein</topology>
    </subcellularLocation>
</comment>
<organism evidence="16 17">
    <name type="scientific">Sphingobium amiense</name>
    <dbReference type="NCBI Taxonomy" id="135719"/>
    <lineage>
        <taxon>Bacteria</taxon>
        <taxon>Pseudomonadati</taxon>
        <taxon>Pseudomonadota</taxon>
        <taxon>Alphaproteobacteria</taxon>
        <taxon>Sphingomonadales</taxon>
        <taxon>Sphingomonadaceae</taxon>
        <taxon>Sphingobium</taxon>
    </lineage>
</organism>
<keyword evidence="7" id="KW-0406">Ion transport</keyword>
<evidence type="ECO:0000256" key="9">
    <source>
        <dbReference type="ARBA" id="ARBA00023136"/>
    </source>
</evidence>
<evidence type="ECO:0000256" key="10">
    <source>
        <dbReference type="ARBA" id="ARBA00023237"/>
    </source>
</evidence>
<dbReference type="GO" id="GO:0006826">
    <property type="term" value="P:iron ion transport"/>
    <property type="evidence" value="ECO:0007669"/>
    <property type="project" value="UniProtKB-KW"/>
</dbReference>
<keyword evidence="8 12" id="KW-0798">TonB box</keyword>
<dbReference type="PANTHER" id="PTHR32552">
    <property type="entry name" value="FERRICHROME IRON RECEPTOR-RELATED"/>
    <property type="match status" value="1"/>
</dbReference>
<evidence type="ECO:0000256" key="4">
    <source>
        <dbReference type="ARBA" id="ARBA00022496"/>
    </source>
</evidence>
<evidence type="ECO:0000256" key="8">
    <source>
        <dbReference type="ARBA" id="ARBA00023077"/>
    </source>
</evidence>
<dbReference type="GO" id="GO:0009279">
    <property type="term" value="C:cell outer membrane"/>
    <property type="evidence" value="ECO:0007669"/>
    <property type="project" value="UniProtKB-SubCell"/>
</dbReference>
<proteinExistence type="inferred from homology"/>
<reference evidence="16 17" key="1">
    <citation type="submission" date="2018-05" db="EMBL/GenBank/DDBJ databases">
        <title>Complete Genome Sequence of the Nonylphenol-Degrading Bacterium Sphingobium amiense DSM 16289T.</title>
        <authorList>
            <person name="Ootsuka M."/>
            <person name="Nishizawa T."/>
            <person name="Ohta H."/>
        </authorList>
    </citation>
    <scope>NUCLEOTIDE SEQUENCE [LARGE SCALE GENOMIC DNA]</scope>
    <source>
        <strain evidence="16 17">DSM 16289</strain>
    </source>
</reference>
<keyword evidence="4" id="KW-0410">Iron transport</keyword>
<feature type="chain" id="PRO_5019746419" evidence="13">
    <location>
        <begin position="26"/>
        <end position="760"/>
    </location>
</feature>
<dbReference type="KEGG" id="sami:SAMIE_1016270"/>
<evidence type="ECO:0000256" key="3">
    <source>
        <dbReference type="ARBA" id="ARBA00022452"/>
    </source>
</evidence>
<keyword evidence="9 11" id="KW-0472">Membrane</keyword>
<evidence type="ECO:0000256" key="5">
    <source>
        <dbReference type="ARBA" id="ARBA00022692"/>
    </source>
</evidence>
<feature type="domain" description="TonB-dependent receptor plug" evidence="15">
    <location>
        <begin position="51"/>
        <end position="156"/>
    </location>
</feature>
<keyword evidence="6" id="KW-0408">Iron</keyword>
<evidence type="ECO:0000256" key="7">
    <source>
        <dbReference type="ARBA" id="ARBA00023065"/>
    </source>
</evidence>
<evidence type="ECO:0000256" key="1">
    <source>
        <dbReference type="ARBA" id="ARBA00004571"/>
    </source>
</evidence>
<evidence type="ECO:0000256" key="12">
    <source>
        <dbReference type="RuleBase" id="RU003357"/>
    </source>
</evidence>
<keyword evidence="17" id="KW-1185">Reference proteome</keyword>
<name>A0A494W446_9SPHN</name>
<evidence type="ECO:0000256" key="13">
    <source>
        <dbReference type="SAM" id="SignalP"/>
    </source>
</evidence>
<evidence type="ECO:0000259" key="14">
    <source>
        <dbReference type="Pfam" id="PF00593"/>
    </source>
</evidence>
<evidence type="ECO:0000256" key="6">
    <source>
        <dbReference type="ARBA" id="ARBA00023004"/>
    </source>
</evidence>
<dbReference type="EMBL" id="AP018664">
    <property type="protein sequence ID" value="BBD98126.1"/>
    <property type="molecule type" value="Genomic_DNA"/>
</dbReference>
<comment type="similarity">
    <text evidence="11 12">Belongs to the TonB-dependent receptor family.</text>
</comment>
<dbReference type="Proteomes" id="UP000279959">
    <property type="component" value="Chromosome"/>
</dbReference>
<evidence type="ECO:0000256" key="11">
    <source>
        <dbReference type="PROSITE-ProRule" id="PRU01360"/>
    </source>
</evidence>
<dbReference type="Pfam" id="PF07715">
    <property type="entry name" value="Plug"/>
    <property type="match status" value="1"/>
</dbReference>
<keyword evidence="5 11" id="KW-0812">Transmembrane</keyword>
<dbReference type="Gene3D" id="2.40.170.20">
    <property type="entry name" value="TonB-dependent receptor, beta-barrel domain"/>
    <property type="match status" value="1"/>
</dbReference>
<dbReference type="Pfam" id="PF00593">
    <property type="entry name" value="TonB_dep_Rec_b-barrel"/>
    <property type="match status" value="1"/>
</dbReference>
<dbReference type="InterPro" id="IPR039426">
    <property type="entry name" value="TonB-dep_rcpt-like"/>
</dbReference>
<dbReference type="InterPro" id="IPR012910">
    <property type="entry name" value="Plug_dom"/>
</dbReference>
<dbReference type="InterPro" id="IPR036942">
    <property type="entry name" value="Beta-barrel_TonB_sf"/>
</dbReference>
<feature type="domain" description="TonB-dependent receptor-like beta-barrel" evidence="14">
    <location>
        <begin position="297"/>
        <end position="724"/>
    </location>
</feature>
<dbReference type="InterPro" id="IPR000531">
    <property type="entry name" value="Beta-barrel_TonB"/>
</dbReference>
<keyword evidence="13" id="KW-0732">Signal</keyword>
<keyword evidence="2 11" id="KW-0813">Transport</keyword>
<accession>A0A494W446</accession>
<dbReference type="SUPFAM" id="SSF56935">
    <property type="entry name" value="Porins"/>
    <property type="match status" value="1"/>
</dbReference>
<evidence type="ECO:0000259" key="15">
    <source>
        <dbReference type="Pfam" id="PF07715"/>
    </source>
</evidence>
<feature type="signal peptide" evidence="13">
    <location>
        <begin position="1"/>
        <end position="25"/>
    </location>
</feature>
<gene>
    <name evidence="16" type="ORF">SAMIE_1016270</name>
</gene>
<sequence>MTNSIKRTPLLVRGLLATSCMVAMAGPVMAQEENGGLSEIVVTAQKRSQSAQDVGITMSVVTGDALVRQNVQEVAEVARAIPNVQINYGLGQNAFNIRGIGVNEFASNLDSPVAMHVDEVYLSKNFMSNLLLFDVDRVEALKGPQGTLFGRNTTGGSMNFYTRKPTDTLSVGGTVNYDSYETIRGEGYLSGPLSDTVSARVSGMYVDQGQGFYKNVTTGRDEGYEKKFALRGQIQWKGADTSLLVSATYGKDHSNLPPYYTPGVFTPESVAAGAPVFCSAYLNGTVTGGNAGCVRGDGHYPGSSNPYISHGNLTHQAHSKGYGVTARLEHDLGWATLTSISSYQYYLRDSAEDSDGDPGASIETYYRNKIGQFTQEVRIASKNNDIWNYVVGAFYEHDKFKNNDYLTIAGGAAPGLYSPFGQKLDAVALFFHNEIKVAPTVSLIAGVRYSSEKLHLTGGTYAGTGVSSGEDQHPTTIIGPLSLASLAENGGRRHDENVSFKMGVQWKPQIDSDFVDNLMIYGNVSTGFRSGAFNAEYASPQSALTSLKPETLTAYEAGFKTELGGRRVQLNGAVFRYDFRDGFINVDSAASPVPITINAANIKTYGVELDTRILVTTGLELTGSAGWLDSSIRSDISAGGQSLKGNRPVNSPKWTASGGVFYTHPITDGLKLDLSLNANYRSSQYMEAVNAPSNLEPGYWVVDGRVGIAEIDSRWTISAWVKNLTKSQYRIYVNDLPAFGWVLNVYGPPRVFGATVGFKM</sequence>
<dbReference type="RefSeq" id="WP_066700229.1">
    <property type="nucleotide sequence ID" value="NZ_AP018664.1"/>
</dbReference>
<protein>
    <submittedName>
        <fullName evidence="16">TonB-dependent receptor</fullName>
    </submittedName>
</protein>
<evidence type="ECO:0000256" key="2">
    <source>
        <dbReference type="ARBA" id="ARBA00022448"/>
    </source>
</evidence>
<keyword evidence="16" id="KW-0675">Receptor</keyword>
<evidence type="ECO:0000313" key="17">
    <source>
        <dbReference type="Proteomes" id="UP000279959"/>
    </source>
</evidence>
<dbReference type="PANTHER" id="PTHR32552:SF81">
    <property type="entry name" value="TONB-DEPENDENT OUTER MEMBRANE RECEPTOR"/>
    <property type="match status" value="1"/>
</dbReference>
<dbReference type="CDD" id="cd01347">
    <property type="entry name" value="ligand_gated_channel"/>
    <property type="match status" value="1"/>
</dbReference>
<evidence type="ECO:0000313" key="16">
    <source>
        <dbReference type="EMBL" id="BBD98126.1"/>
    </source>
</evidence>
<keyword evidence="3 11" id="KW-1134">Transmembrane beta strand</keyword>
<dbReference type="AlphaFoldDB" id="A0A494W446"/>